<keyword evidence="1" id="KW-0175">Coiled coil</keyword>
<dbReference type="AlphaFoldDB" id="A0A1F4TLG8"/>
<dbReference type="Proteomes" id="UP000177309">
    <property type="component" value="Unassembled WGS sequence"/>
</dbReference>
<accession>A0A1F4TLG8</accession>
<evidence type="ECO:0000313" key="3">
    <source>
        <dbReference type="EMBL" id="OGC33571.1"/>
    </source>
</evidence>
<feature type="compositionally biased region" description="Polar residues" evidence="2">
    <location>
        <begin position="31"/>
        <end position="48"/>
    </location>
</feature>
<evidence type="ECO:0000256" key="1">
    <source>
        <dbReference type="SAM" id="Coils"/>
    </source>
</evidence>
<gene>
    <name evidence="3" type="ORF">A2462_02680</name>
</gene>
<feature type="compositionally biased region" description="Basic and acidic residues" evidence="2">
    <location>
        <begin position="21"/>
        <end position="30"/>
    </location>
</feature>
<feature type="coiled-coil region" evidence="1">
    <location>
        <begin position="97"/>
        <end position="128"/>
    </location>
</feature>
<evidence type="ECO:0000313" key="4">
    <source>
        <dbReference type="Proteomes" id="UP000177309"/>
    </source>
</evidence>
<evidence type="ECO:0000256" key="2">
    <source>
        <dbReference type="SAM" id="MobiDB-lite"/>
    </source>
</evidence>
<organism evidence="3 4">
    <name type="scientific">candidate division WOR-1 bacterium RIFOXYC2_FULL_41_25</name>
    <dbReference type="NCBI Taxonomy" id="1802586"/>
    <lineage>
        <taxon>Bacteria</taxon>
        <taxon>Bacillati</taxon>
        <taxon>Saganbacteria</taxon>
    </lineage>
</organism>
<protein>
    <submittedName>
        <fullName evidence="3">Uncharacterized protein</fullName>
    </submittedName>
</protein>
<sequence>MIIQGPGGNTPHIPPQINPKEVGKKEESRPQQKTGANQAKPTAANSNIGRGPEFDSRALSVRLAALATDAKKKEIAHEDFERILEQAIALTGLKDGQAAMEEANKRLQKDIETQLERIKKSKDLMEEASAWQGFAELLNSMGEEQAEAFVSMMKESISEL</sequence>
<comment type="caution">
    <text evidence="3">The sequence shown here is derived from an EMBL/GenBank/DDBJ whole genome shotgun (WGS) entry which is preliminary data.</text>
</comment>
<feature type="region of interest" description="Disordered" evidence="2">
    <location>
        <begin position="1"/>
        <end position="53"/>
    </location>
</feature>
<name>A0A1F4TLG8_UNCSA</name>
<reference evidence="3 4" key="1">
    <citation type="journal article" date="2016" name="Nat. Commun.">
        <title>Thousands of microbial genomes shed light on interconnected biogeochemical processes in an aquifer system.</title>
        <authorList>
            <person name="Anantharaman K."/>
            <person name="Brown C.T."/>
            <person name="Hug L.A."/>
            <person name="Sharon I."/>
            <person name="Castelle C.J."/>
            <person name="Probst A.J."/>
            <person name="Thomas B.C."/>
            <person name="Singh A."/>
            <person name="Wilkins M.J."/>
            <person name="Karaoz U."/>
            <person name="Brodie E.L."/>
            <person name="Williams K.H."/>
            <person name="Hubbard S.S."/>
            <person name="Banfield J.F."/>
        </authorList>
    </citation>
    <scope>NUCLEOTIDE SEQUENCE [LARGE SCALE GENOMIC DNA]</scope>
</reference>
<proteinExistence type="predicted"/>
<dbReference type="EMBL" id="MEUI01000031">
    <property type="protein sequence ID" value="OGC33571.1"/>
    <property type="molecule type" value="Genomic_DNA"/>
</dbReference>